<keyword evidence="3" id="KW-1185">Reference proteome</keyword>
<sequence>MKNQWITSLKGNVFVKMEGRLIESVINQLLRSDISIWNVKRAGTDTITFYIALEDVHNFRRAVRSSGCKVTFLRGQGGPFLLKRAFKNSGFLLGGLSFLIIVMLLSNMVWGIQIKGATPETEHHIRKELTAMGVKTGKLQFSIPDVENIQRELSSRMDNITWVGVELRGTTFHFQVVEKNAPEQVESTGLQHIVAKKKAIIVDMFVEEGDPQVKVNDYVQKGQLLVSGVIGNEDKSKGVPAKAKIMGETWYKTSVELPMKTDFVVFSGNEKRKHYIEIGSLRIPIWGFGKPEFKEAVTEEMEKPVKFLKWELPVSYIDQSMKEKEQVERSYTREQAVKEAKELARNNLESNLPDEAEIIGEKILQEQVENGKVKVNLHFKVVENIAEGQPIIQGD</sequence>
<dbReference type="EMBL" id="FMAU01000001">
    <property type="protein sequence ID" value="SCB88946.1"/>
    <property type="molecule type" value="Genomic_DNA"/>
</dbReference>
<dbReference type="Proteomes" id="UP000181997">
    <property type="component" value="Unassembled WGS sequence"/>
</dbReference>
<dbReference type="InterPro" id="IPR010690">
    <property type="entry name" value="YqfD"/>
</dbReference>
<evidence type="ECO:0000313" key="3">
    <source>
        <dbReference type="Proteomes" id="UP000181997"/>
    </source>
</evidence>
<dbReference type="RefSeq" id="WP_058297813.1">
    <property type="nucleotide sequence ID" value="NZ_FMAU01000001.1"/>
</dbReference>
<keyword evidence="1" id="KW-0472">Membrane</keyword>
<dbReference type="OrthoDB" id="1640349at2"/>
<organism evidence="2 3">
    <name type="scientific">[Bacillus] enclensis</name>
    <dbReference type="NCBI Taxonomy" id="1402860"/>
    <lineage>
        <taxon>Bacteria</taxon>
        <taxon>Bacillati</taxon>
        <taxon>Bacillota</taxon>
        <taxon>Bacilli</taxon>
        <taxon>Bacillales</taxon>
        <taxon>Bacillaceae</taxon>
        <taxon>Rossellomorea</taxon>
    </lineage>
</organism>
<gene>
    <name evidence="2" type="ORF">GA0061094_1192</name>
</gene>
<evidence type="ECO:0000313" key="2">
    <source>
        <dbReference type="EMBL" id="SCB88946.1"/>
    </source>
</evidence>
<keyword evidence="1" id="KW-0812">Transmembrane</keyword>
<dbReference type="Pfam" id="PF06898">
    <property type="entry name" value="YqfD"/>
    <property type="match status" value="1"/>
</dbReference>
<dbReference type="NCBIfam" id="TIGR02876">
    <property type="entry name" value="spore_yqfD"/>
    <property type="match status" value="1"/>
</dbReference>
<reference evidence="3" key="1">
    <citation type="submission" date="2016-08" db="EMBL/GenBank/DDBJ databases">
        <authorList>
            <person name="Varghese N."/>
            <person name="Submissions Spin"/>
        </authorList>
    </citation>
    <scope>NUCLEOTIDE SEQUENCE [LARGE SCALE GENOMIC DNA]</scope>
    <source>
        <strain evidence="3">SGD-1123</strain>
    </source>
</reference>
<accession>A0A0V8HMD9</accession>
<protein>
    <submittedName>
        <fullName evidence="2">Similar to stage IV sporulation protein</fullName>
    </submittedName>
</protein>
<evidence type="ECO:0000256" key="1">
    <source>
        <dbReference type="SAM" id="Phobius"/>
    </source>
</evidence>
<dbReference type="PIRSF" id="PIRSF029895">
    <property type="entry name" value="SpoIV"/>
    <property type="match status" value="1"/>
</dbReference>
<keyword evidence="1" id="KW-1133">Transmembrane helix</keyword>
<feature type="transmembrane region" description="Helical" evidence="1">
    <location>
        <begin position="91"/>
        <end position="112"/>
    </location>
</feature>
<dbReference type="AlphaFoldDB" id="A0A0V8HMD9"/>
<proteinExistence type="predicted"/>
<name>A0A0V8HMD9_9BACI</name>